<name>A0ABN2MA67_9MICO</name>
<evidence type="ECO:0000256" key="9">
    <source>
        <dbReference type="ARBA" id="ARBA00023136"/>
    </source>
</evidence>
<dbReference type="EMBL" id="BAAANJ010000015">
    <property type="protein sequence ID" value="GAA1817121.1"/>
    <property type="molecule type" value="Genomic_DNA"/>
</dbReference>
<feature type="transmembrane region" description="Helical" evidence="12">
    <location>
        <begin position="241"/>
        <end position="263"/>
    </location>
</feature>
<dbReference type="Pfam" id="PF02628">
    <property type="entry name" value="COX15-CtaA"/>
    <property type="match status" value="1"/>
</dbReference>
<feature type="transmembrane region" description="Helical" evidence="12">
    <location>
        <begin position="136"/>
        <end position="161"/>
    </location>
</feature>
<evidence type="ECO:0000256" key="4">
    <source>
        <dbReference type="ARBA" id="ARBA00022723"/>
    </source>
</evidence>
<keyword evidence="7" id="KW-0408">Iron</keyword>
<protein>
    <recommendedName>
        <fullName evidence="15">Heme A synthase</fullName>
    </recommendedName>
</protein>
<feature type="transmembrane region" description="Helical" evidence="12">
    <location>
        <begin position="190"/>
        <end position="209"/>
    </location>
</feature>
<evidence type="ECO:0000256" key="11">
    <source>
        <dbReference type="ARBA" id="ARBA00023444"/>
    </source>
</evidence>
<dbReference type="InterPro" id="IPR050450">
    <property type="entry name" value="COX15/CtaA_HemeA_synthase"/>
</dbReference>
<keyword evidence="8" id="KW-0350">Heme biosynthesis</keyword>
<comment type="caution">
    <text evidence="13">The sequence shown here is derived from an EMBL/GenBank/DDBJ whole genome shotgun (WGS) entry which is preliminary data.</text>
</comment>
<comment type="pathway">
    <text evidence="11">Porphyrin-containing compound metabolism.</text>
</comment>
<dbReference type="PANTHER" id="PTHR35457">
    <property type="entry name" value="HEME A SYNTHASE"/>
    <property type="match status" value="1"/>
</dbReference>
<keyword evidence="2" id="KW-1003">Cell membrane</keyword>
<evidence type="ECO:0000256" key="1">
    <source>
        <dbReference type="ARBA" id="ARBA00004141"/>
    </source>
</evidence>
<evidence type="ECO:0000256" key="8">
    <source>
        <dbReference type="ARBA" id="ARBA00023133"/>
    </source>
</evidence>
<evidence type="ECO:0008006" key="15">
    <source>
        <dbReference type="Google" id="ProtNLM"/>
    </source>
</evidence>
<keyword evidence="3 12" id="KW-0812">Transmembrane</keyword>
<keyword evidence="4" id="KW-0479">Metal-binding</keyword>
<evidence type="ECO:0000256" key="2">
    <source>
        <dbReference type="ARBA" id="ARBA00022475"/>
    </source>
</evidence>
<evidence type="ECO:0000256" key="12">
    <source>
        <dbReference type="SAM" id="Phobius"/>
    </source>
</evidence>
<evidence type="ECO:0000256" key="3">
    <source>
        <dbReference type="ARBA" id="ARBA00022692"/>
    </source>
</evidence>
<organism evidence="13 14">
    <name type="scientific">Agromyces neolithicus</name>
    <dbReference type="NCBI Taxonomy" id="269420"/>
    <lineage>
        <taxon>Bacteria</taxon>
        <taxon>Bacillati</taxon>
        <taxon>Actinomycetota</taxon>
        <taxon>Actinomycetes</taxon>
        <taxon>Micrococcales</taxon>
        <taxon>Microbacteriaceae</taxon>
        <taxon>Agromyces</taxon>
    </lineage>
</organism>
<dbReference type="Proteomes" id="UP001500002">
    <property type="component" value="Unassembled WGS sequence"/>
</dbReference>
<gene>
    <name evidence="13" type="ORF">GCM10009749_28760</name>
</gene>
<feature type="transmembrane region" description="Helical" evidence="12">
    <location>
        <begin position="74"/>
        <end position="97"/>
    </location>
</feature>
<dbReference type="PANTHER" id="PTHR35457:SF1">
    <property type="entry name" value="HEME A SYNTHASE"/>
    <property type="match status" value="1"/>
</dbReference>
<evidence type="ECO:0000256" key="5">
    <source>
        <dbReference type="ARBA" id="ARBA00022989"/>
    </source>
</evidence>
<comment type="subcellular location">
    <subcellularLocation>
        <location evidence="1">Membrane</location>
        <topology evidence="1">Multi-pass membrane protein</topology>
    </subcellularLocation>
</comment>
<sequence>MAIIATGGAVRLTGSGLGCPTWPTCTPDSLVPTDELSYHSLIEFGNRLMTGVVGILALVVFVLVWRIRRERRDLFVLSFIVGAGIVAQAIVGGITVWTGLNPFIVGFHYVSSLALVCVTAAFLARMGQPPGPRERAVPAWYAGLTHATSAVLALTIVFGVLTTGSGPHSGDADAGRTGFESELLEHVHAWPGYALLALTLVLVIAAWRLKLPTHGWVLALLAIEVVQVGVGLYQARNGLPVLAVGVHMVLAALAAAAMTLVVLRLKRPMAAPQATADTPAEASAR</sequence>
<dbReference type="InterPro" id="IPR003780">
    <property type="entry name" value="COX15/CtaA_fam"/>
</dbReference>
<accession>A0ABN2MA67</accession>
<keyword evidence="10" id="KW-1015">Disulfide bond</keyword>
<feature type="transmembrane region" description="Helical" evidence="12">
    <location>
        <begin position="103"/>
        <end position="124"/>
    </location>
</feature>
<evidence type="ECO:0000256" key="6">
    <source>
        <dbReference type="ARBA" id="ARBA00023002"/>
    </source>
</evidence>
<feature type="transmembrane region" description="Helical" evidence="12">
    <location>
        <begin position="48"/>
        <end position="67"/>
    </location>
</feature>
<keyword evidence="14" id="KW-1185">Reference proteome</keyword>
<evidence type="ECO:0000256" key="7">
    <source>
        <dbReference type="ARBA" id="ARBA00023004"/>
    </source>
</evidence>
<keyword evidence="5 12" id="KW-1133">Transmembrane helix</keyword>
<evidence type="ECO:0000313" key="13">
    <source>
        <dbReference type="EMBL" id="GAA1817121.1"/>
    </source>
</evidence>
<reference evidence="13 14" key="1">
    <citation type="journal article" date="2019" name="Int. J. Syst. Evol. Microbiol.">
        <title>The Global Catalogue of Microorganisms (GCM) 10K type strain sequencing project: providing services to taxonomists for standard genome sequencing and annotation.</title>
        <authorList>
            <consortium name="The Broad Institute Genomics Platform"/>
            <consortium name="The Broad Institute Genome Sequencing Center for Infectious Disease"/>
            <person name="Wu L."/>
            <person name="Ma J."/>
        </authorList>
    </citation>
    <scope>NUCLEOTIDE SEQUENCE [LARGE SCALE GENOMIC DNA]</scope>
    <source>
        <strain evidence="13 14">JCM 14322</strain>
    </source>
</reference>
<keyword evidence="9 12" id="KW-0472">Membrane</keyword>
<evidence type="ECO:0000256" key="10">
    <source>
        <dbReference type="ARBA" id="ARBA00023157"/>
    </source>
</evidence>
<feature type="transmembrane region" description="Helical" evidence="12">
    <location>
        <begin position="216"/>
        <end position="235"/>
    </location>
</feature>
<proteinExistence type="predicted"/>
<evidence type="ECO:0000313" key="14">
    <source>
        <dbReference type="Proteomes" id="UP001500002"/>
    </source>
</evidence>
<keyword evidence="6" id="KW-0560">Oxidoreductase</keyword>